<dbReference type="CDD" id="cd00211">
    <property type="entry name" value="PTS_IIA_fru"/>
    <property type="match status" value="1"/>
</dbReference>
<dbReference type="PANTHER" id="PTHR47738:SF2">
    <property type="entry name" value="PTS SYSTEM FRUCTOSE-LIKE EIIA COMPONENT"/>
    <property type="match status" value="1"/>
</dbReference>
<evidence type="ECO:0000313" key="8">
    <source>
        <dbReference type="Proteomes" id="UP001280897"/>
    </source>
</evidence>
<dbReference type="GO" id="GO:0008982">
    <property type="term" value="F:protein-N(PI)-phosphohistidine-sugar phosphotransferase activity"/>
    <property type="evidence" value="ECO:0007669"/>
    <property type="project" value="InterPro"/>
</dbReference>
<keyword evidence="4" id="KW-0808">Transferase</keyword>
<sequence>MDANVFSKANILFDHDSQTQEEAFHAIAGHVNKLGYADSVDSFFAGLMNREKETTTGFKNGIAIPHSNDASVKRPGLFVIKFDHQIEWNALDKKPVQVAIALSIPQEGSKEHLRLLSEIARKLMDEDFTKIILENDDPDILAQAINEI</sequence>
<comment type="caution">
    <text evidence="7">The sequence shown here is derived from an EMBL/GenBank/DDBJ whole genome shotgun (WGS) entry which is preliminary data.</text>
</comment>
<keyword evidence="1" id="KW-0813">Transport</keyword>
<evidence type="ECO:0000256" key="4">
    <source>
        <dbReference type="ARBA" id="ARBA00022679"/>
    </source>
</evidence>
<dbReference type="SUPFAM" id="SSF55804">
    <property type="entry name" value="Phoshotransferase/anion transport protein"/>
    <property type="match status" value="1"/>
</dbReference>
<dbReference type="InterPro" id="IPR016152">
    <property type="entry name" value="PTrfase/Anion_transptr"/>
</dbReference>
<organism evidence="7 8">
    <name type="scientific">Pediococcus acidilactici</name>
    <dbReference type="NCBI Taxonomy" id="1254"/>
    <lineage>
        <taxon>Bacteria</taxon>
        <taxon>Bacillati</taxon>
        <taxon>Bacillota</taxon>
        <taxon>Bacilli</taxon>
        <taxon>Lactobacillales</taxon>
        <taxon>Lactobacillaceae</taxon>
        <taxon>Pediococcus</taxon>
        <taxon>Pediococcus acidilactici group</taxon>
    </lineage>
</organism>
<name>A0AAW8YJM2_PEDAC</name>
<dbReference type="InterPro" id="IPR051541">
    <property type="entry name" value="PTS_SugarTrans_NitroReg"/>
</dbReference>
<evidence type="ECO:0000256" key="1">
    <source>
        <dbReference type="ARBA" id="ARBA00022448"/>
    </source>
</evidence>
<evidence type="ECO:0000259" key="6">
    <source>
        <dbReference type="PROSITE" id="PS51094"/>
    </source>
</evidence>
<dbReference type="AlphaFoldDB" id="A0AAW8YJM2"/>
<reference evidence="7" key="2">
    <citation type="submission" date="2023-10" db="EMBL/GenBank/DDBJ databases">
        <authorList>
            <person name="Khurajog B."/>
        </authorList>
    </citation>
    <scope>NUCLEOTIDE SEQUENCE</scope>
    <source>
        <strain evidence="7">BF9</strain>
    </source>
</reference>
<dbReference type="InterPro" id="IPR004715">
    <property type="entry name" value="PTS_IIA_fruc"/>
</dbReference>
<gene>
    <name evidence="7" type="ORF">R0G89_09235</name>
</gene>
<dbReference type="NCBIfam" id="TIGR00848">
    <property type="entry name" value="fruA"/>
    <property type="match status" value="1"/>
</dbReference>
<feature type="domain" description="PTS EIIA type-2" evidence="6">
    <location>
        <begin position="4"/>
        <end position="148"/>
    </location>
</feature>
<reference evidence="7" key="1">
    <citation type="journal article" date="2023" name="PeerJ">
        <title>Selection and evaluation of lactic acid bacteria from chicken feces in Thailand as potential probiotics.</title>
        <authorList>
            <person name="Khurajog B."/>
            <person name="Disastra Y."/>
            <person name="Lawwyne L.D."/>
            <person name="Sirichokchatchawan W."/>
            <person name="Niyomtham W."/>
            <person name="Yindee J."/>
            <person name="Hampson D.J."/>
            <person name="Prapasarakul N."/>
        </authorList>
    </citation>
    <scope>NUCLEOTIDE SEQUENCE</scope>
    <source>
        <strain evidence="7">BF9</strain>
    </source>
</reference>
<proteinExistence type="predicted"/>
<keyword evidence="3 7" id="KW-0762">Sugar transport</keyword>
<dbReference type="PROSITE" id="PS51094">
    <property type="entry name" value="PTS_EIIA_TYPE_2"/>
    <property type="match status" value="1"/>
</dbReference>
<dbReference type="Pfam" id="PF00359">
    <property type="entry name" value="PTS_EIIA_2"/>
    <property type="match status" value="1"/>
</dbReference>
<dbReference type="PANTHER" id="PTHR47738">
    <property type="entry name" value="PTS SYSTEM FRUCTOSE-LIKE EIIA COMPONENT-RELATED"/>
    <property type="match status" value="1"/>
</dbReference>
<dbReference type="RefSeq" id="WP_005916348.1">
    <property type="nucleotide sequence ID" value="NZ_BJMF01000002.1"/>
</dbReference>
<protein>
    <submittedName>
        <fullName evidence="7">PTS sugar transporter subunit IIA</fullName>
    </submittedName>
</protein>
<evidence type="ECO:0000256" key="2">
    <source>
        <dbReference type="ARBA" id="ARBA00022553"/>
    </source>
</evidence>
<dbReference type="Proteomes" id="UP001280897">
    <property type="component" value="Unassembled WGS sequence"/>
</dbReference>
<keyword evidence="5" id="KW-0598">Phosphotransferase system</keyword>
<accession>A0AAW8YJM2</accession>
<dbReference type="InterPro" id="IPR002178">
    <property type="entry name" value="PTS_EIIA_type-2_dom"/>
</dbReference>
<evidence type="ECO:0000256" key="3">
    <source>
        <dbReference type="ARBA" id="ARBA00022597"/>
    </source>
</evidence>
<evidence type="ECO:0000313" key="7">
    <source>
        <dbReference type="EMBL" id="MDV2621913.1"/>
    </source>
</evidence>
<dbReference type="GO" id="GO:0016020">
    <property type="term" value="C:membrane"/>
    <property type="evidence" value="ECO:0007669"/>
    <property type="project" value="InterPro"/>
</dbReference>
<keyword evidence="2" id="KW-0597">Phosphoprotein</keyword>
<dbReference type="Gene3D" id="3.40.930.10">
    <property type="entry name" value="Mannitol-specific EII, Chain A"/>
    <property type="match status" value="1"/>
</dbReference>
<evidence type="ECO:0000256" key="5">
    <source>
        <dbReference type="ARBA" id="ARBA00022683"/>
    </source>
</evidence>
<dbReference type="EMBL" id="JAWJAV010000006">
    <property type="protein sequence ID" value="MDV2621913.1"/>
    <property type="molecule type" value="Genomic_DNA"/>
</dbReference>
<dbReference type="GO" id="GO:0009401">
    <property type="term" value="P:phosphoenolpyruvate-dependent sugar phosphotransferase system"/>
    <property type="evidence" value="ECO:0007669"/>
    <property type="project" value="UniProtKB-KW"/>
</dbReference>